<dbReference type="EMBL" id="CAMXCT010005657">
    <property type="protein sequence ID" value="CAI4012932.1"/>
    <property type="molecule type" value="Genomic_DNA"/>
</dbReference>
<dbReference type="InterPro" id="IPR000668">
    <property type="entry name" value="Peptidase_C1A_C"/>
</dbReference>
<dbReference type="SMART" id="SM00645">
    <property type="entry name" value="Pept_C1"/>
    <property type="match status" value="1"/>
</dbReference>
<reference evidence="5" key="2">
    <citation type="submission" date="2024-04" db="EMBL/GenBank/DDBJ databases">
        <authorList>
            <person name="Chen Y."/>
            <person name="Shah S."/>
            <person name="Dougan E. K."/>
            <person name="Thang M."/>
            <person name="Chan C."/>
        </authorList>
    </citation>
    <scope>NUCLEOTIDE SEQUENCE [LARGE SCALE GENOMIC DNA]</scope>
</reference>
<dbReference type="OrthoDB" id="411082at2759"/>
<dbReference type="CDD" id="cd02619">
    <property type="entry name" value="Peptidase_C1"/>
    <property type="match status" value="1"/>
</dbReference>
<dbReference type="InterPro" id="IPR025660">
    <property type="entry name" value="Pept_his_AS"/>
</dbReference>
<sequence>MGTCQSAPTNQPELIQNRHPHPHFQWYDVPCAEKFGWIPDIPDHRDLHVTFEKKEAPSQIKKKSEGSKELVDLRPQNGGFPIFNQGHLGSCTANALAAAFHFALHKQMVENNADFADFTPSRLFIYYNERYVEGSVDRDAGAMIRDGIKVMEKLGVCPEKQWKYDDQHDFFKKQPDKSCYDLAQKCKVMGYAKVAQELDQLKACIKHGYPFVFGFTVLTSFSGDVAKTGNMVMPQPGDKVRGGHAVTAVGYDDFKQCFIVRNSWGESWGDKGYFYMPYAYITDPQLAQDIWAINWVEGFKNTKTKKCRSSDVEQLWSCEAASSRVPKAGHPHEEAQKVLDLTLKEMCQDAWMSRLWLTYLDCDFLQNYLRWTSPESDWLEEAFVTYVAGPQDSIYALQAVNLIRSIDLFSTRPVVVVVFDDKFMPPAQWHGFPNVIVYKMLPMKGHHVSFNFNKLRAMVAARVLVGIQLDTDQLITPSLERMFAATRREIHEHYPWVMLPVHWMSRDAKPGELYSDMNFQGWHGQRTMRWGHAHPSWSFWALPFLCNLLYERFRAASKPGKIEVWDLKAAELVGLPTVLREGKKLIREAKFGHFMLEDEDMLNVGLWRDLAKKEWCKFDLEWALFKERFEVADKSLSDSKWYPDGVPLAYISMHNTKQFEVTDWLLSWLARCFNFRPVCREKGKGQLPSCQEDSSSERLLRRRPAEYMTKMCCCLEPRMKKWIFWGKTWFSNSADVPGKMPGMQKNRTCSLP</sequence>
<evidence type="ECO:0000259" key="3">
    <source>
        <dbReference type="SMART" id="SM00645"/>
    </source>
</evidence>
<evidence type="ECO:0000256" key="2">
    <source>
        <dbReference type="ARBA" id="ARBA00023145"/>
    </source>
</evidence>
<evidence type="ECO:0000313" key="4">
    <source>
        <dbReference type="EMBL" id="CAI4012932.1"/>
    </source>
</evidence>
<evidence type="ECO:0000313" key="6">
    <source>
        <dbReference type="EMBL" id="CAL4800244.1"/>
    </source>
</evidence>
<feature type="domain" description="Peptidase C1A papain C-terminal" evidence="3">
    <location>
        <begin position="67"/>
        <end position="282"/>
    </location>
</feature>
<dbReference type="Gene3D" id="3.90.70.10">
    <property type="entry name" value="Cysteine proteinases"/>
    <property type="match status" value="1"/>
</dbReference>
<dbReference type="SUPFAM" id="SSF54001">
    <property type="entry name" value="Cysteine proteinases"/>
    <property type="match status" value="1"/>
</dbReference>
<dbReference type="PANTHER" id="PTHR12411">
    <property type="entry name" value="CYSTEINE PROTEASE FAMILY C1-RELATED"/>
    <property type="match status" value="1"/>
</dbReference>
<keyword evidence="2" id="KW-0865">Zymogen</keyword>
<organism evidence="4">
    <name type="scientific">Cladocopium goreaui</name>
    <dbReference type="NCBI Taxonomy" id="2562237"/>
    <lineage>
        <taxon>Eukaryota</taxon>
        <taxon>Sar</taxon>
        <taxon>Alveolata</taxon>
        <taxon>Dinophyceae</taxon>
        <taxon>Suessiales</taxon>
        <taxon>Symbiodiniaceae</taxon>
        <taxon>Cladocopium</taxon>
    </lineage>
</organism>
<gene>
    <name evidence="4" type="ORF">C1SCF055_LOCUS37952</name>
</gene>
<protein>
    <submittedName>
        <fullName evidence="6">Uncharacterized peptidase C1-like protein L477</fullName>
    </submittedName>
</protein>
<dbReference type="InterPro" id="IPR038765">
    <property type="entry name" value="Papain-like_cys_pep_sf"/>
</dbReference>
<comment type="caution">
    <text evidence="4">The sequence shown here is derived from an EMBL/GenBank/DDBJ whole genome shotgun (WGS) entry which is preliminary data.</text>
</comment>
<accession>A0A9P1DP35</accession>
<dbReference type="EMBL" id="CAMXCT030005657">
    <property type="protein sequence ID" value="CAL4800244.1"/>
    <property type="molecule type" value="Genomic_DNA"/>
</dbReference>
<dbReference type="GO" id="GO:0006508">
    <property type="term" value="P:proteolysis"/>
    <property type="evidence" value="ECO:0007669"/>
    <property type="project" value="InterPro"/>
</dbReference>
<keyword evidence="7" id="KW-1185">Reference proteome</keyword>
<dbReference type="Proteomes" id="UP001152797">
    <property type="component" value="Unassembled WGS sequence"/>
</dbReference>
<dbReference type="InterPro" id="IPR013128">
    <property type="entry name" value="Peptidase_C1A"/>
</dbReference>
<evidence type="ECO:0000256" key="1">
    <source>
        <dbReference type="ARBA" id="ARBA00008455"/>
    </source>
</evidence>
<dbReference type="GO" id="GO:0008234">
    <property type="term" value="F:cysteine-type peptidase activity"/>
    <property type="evidence" value="ECO:0007669"/>
    <property type="project" value="InterPro"/>
</dbReference>
<dbReference type="EMBL" id="CAMXCT020005657">
    <property type="protein sequence ID" value="CAL1166307.1"/>
    <property type="molecule type" value="Genomic_DNA"/>
</dbReference>
<dbReference type="Pfam" id="PF00112">
    <property type="entry name" value="Peptidase_C1"/>
    <property type="match status" value="1"/>
</dbReference>
<evidence type="ECO:0000313" key="5">
    <source>
        <dbReference type="EMBL" id="CAL1166307.1"/>
    </source>
</evidence>
<dbReference type="PROSITE" id="PS00639">
    <property type="entry name" value="THIOL_PROTEASE_HIS"/>
    <property type="match status" value="1"/>
</dbReference>
<evidence type="ECO:0000313" key="7">
    <source>
        <dbReference type="Proteomes" id="UP001152797"/>
    </source>
</evidence>
<dbReference type="AlphaFoldDB" id="A0A9P1DP35"/>
<reference evidence="4" key="1">
    <citation type="submission" date="2022-10" db="EMBL/GenBank/DDBJ databases">
        <authorList>
            <person name="Chen Y."/>
            <person name="Dougan E. K."/>
            <person name="Chan C."/>
            <person name="Rhodes N."/>
            <person name="Thang M."/>
        </authorList>
    </citation>
    <scope>NUCLEOTIDE SEQUENCE</scope>
</reference>
<name>A0A9P1DP35_9DINO</name>
<proteinExistence type="inferred from homology"/>
<comment type="similarity">
    <text evidence="1">Belongs to the peptidase C1 family.</text>
</comment>